<dbReference type="NCBIfam" id="NF001452">
    <property type="entry name" value="PRK00311.1"/>
    <property type="match status" value="1"/>
</dbReference>
<evidence type="ECO:0000256" key="5">
    <source>
        <dbReference type="ARBA" id="ARBA00022679"/>
    </source>
</evidence>
<comment type="cofactor">
    <cofactor evidence="8 11">
        <name>Mg(2+)</name>
        <dbReference type="ChEBI" id="CHEBI:18420"/>
    </cofactor>
    <text evidence="8 11">Binds 1 Mg(2+) ion per subunit.</text>
</comment>
<name>A0A0R2UAP2_9GAMM</name>
<evidence type="ECO:0000256" key="9">
    <source>
        <dbReference type="PIRSR" id="PIRSR000388-1"/>
    </source>
</evidence>
<feature type="active site" description="Proton acceptor" evidence="8 9">
    <location>
        <position position="181"/>
    </location>
</feature>
<reference evidence="12 13" key="1">
    <citation type="submission" date="2015-10" db="EMBL/GenBank/DDBJ databases">
        <title>Metagenome-Assembled Genomes uncover a global brackish microbiome.</title>
        <authorList>
            <person name="Hugerth L.W."/>
            <person name="Larsson J."/>
            <person name="Alneberg J."/>
            <person name="Lindh M.V."/>
            <person name="Legrand C."/>
            <person name="Pinhassi J."/>
            <person name="Andersson A.F."/>
        </authorList>
    </citation>
    <scope>NUCLEOTIDE SEQUENCE [LARGE SCALE GENOMIC DNA]</scope>
    <source>
        <strain evidence="12">BACL26 MAG-121220-bin70</strain>
    </source>
</reference>
<dbReference type="Gene3D" id="3.20.20.60">
    <property type="entry name" value="Phosphoenolpyruvate-binding domains"/>
    <property type="match status" value="1"/>
</dbReference>
<dbReference type="PANTHER" id="PTHR20881">
    <property type="entry name" value="3-METHYL-2-OXOBUTANOATE HYDROXYMETHYLTRANSFERASE"/>
    <property type="match status" value="1"/>
</dbReference>
<feature type="binding site" evidence="8 10">
    <location>
        <position position="84"/>
    </location>
    <ligand>
        <name>3-methyl-2-oxobutanoate</name>
        <dbReference type="ChEBI" id="CHEBI:11851"/>
    </ligand>
</feature>
<dbReference type="EMBL" id="LICA01000171">
    <property type="protein sequence ID" value="KRO94192.1"/>
    <property type="molecule type" value="Genomic_DNA"/>
</dbReference>
<dbReference type="GO" id="GO:0032259">
    <property type="term" value="P:methylation"/>
    <property type="evidence" value="ECO:0007669"/>
    <property type="project" value="UniProtKB-KW"/>
</dbReference>
<feature type="binding site" evidence="8 11">
    <location>
        <position position="114"/>
    </location>
    <ligand>
        <name>Mg(2+)</name>
        <dbReference type="ChEBI" id="CHEBI:18420"/>
    </ligand>
</feature>
<keyword evidence="8 11" id="KW-0460">Magnesium</keyword>
<organism evidence="12 13">
    <name type="scientific">SAR92 bacterium BACL26 MAG-121220-bin70</name>
    <dbReference type="NCBI Taxonomy" id="1655626"/>
    <lineage>
        <taxon>Bacteria</taxon>
        <taxon>Pseudomonadati</taxon>
        <taxon>Pseudomonadota</taxon>
        <taxon>Gammaproteobacteria</taxon>
        <taxon>Cellvibrionales</taxon>
        <taxon>Porticoccaceae</taxon>
        <taxon>SAR92 clade</taxon>
    </lineage>
</organism>
<feature type="binding site" evidence="8 10">
    <location>
        <begin position="45"/>
        <end position="46"/>
    </location>
    <ligand>
        <name>3-methyl-2-oxobutanoate</name>
        <dbReference type="ChEBI" id="CHEBI:11851"/>
    </ligand>
</feature>
<evidence type="ECO:0000256" key="6">
    <source>
        <dbReference type="ARBA" id="ARBA00022723"/>
    </source>
</evidence>
<evidence type="ECO:0000256" key="8">
    <source>
        <dbReference type="HAMAP-Rule" id="MF_00156"/>
    </source>
</evidence>
<keyword evidence="8" id="KW-0963">Cytoplasm</keyword>
<dbReference type="GO" id="GO:0008168">
    <property type="term" value="F:methyltransferase activity"/>
    <property type="evidence" value="ECO:0007669"/>
    <property type="project" value="UniProtKB-KW"/>
</dbReference>
<keyword evidence="4 8" id="KW-0566">Pantothenate biosynthesis</keyword>
<dbReference type="Pfam" id="PF02548">
    <property type="entry name" value="Pantoate_transf"/>
    <property type="match status" value="1"/>
</dbReference>
<dbReference type="EC" id="2.1.2.11" evidence="8"/>
<dbReference type="PIRSF" id="PIRSF000388">
    <property type="entry name" value="Pantoate_hydroxy_MeTrfase"/>
    <property type="match status" value="1"/>
</dbReference>
<evidence type="ECO:0000256" key="1">
    <source>
        <dbReference type="ARBA" id="ARBA00005033"/>
    </source>
</evidence>
<keyword evidence="12" id="KW-0489">Methyltransferase</keyword>
<keyword evidence="6 8" id="KW-0479">Metal-binding</keyword>
<feature type="binding site" evidence="8 10">
    <location>
        <position position="112"/>
    </location>
    <ligand>
        <name>3-methyl-2-oxobutanoate</name>
        <dbReference type="ChEBI" id="CHEBI:11851"/>
    </ligand>
</feature>
<evidence type="ECO:0000256" key="11">
    <source>
        <dbReference type="PIRSR" id="PIRSR000388-3"/>
    </source>
</evidence>
<evidence type="ECO:0000313" key="13">
    <source>
        <dbReference type="Proteomes" id="UP000051213"/>
    </source>
</evidence>
<dbReference type="GO" id="GO:0003864">
    <property type="term" value="F:3-methyl-2-oxobutanoate hydroxymethyltransferase activity"/>
    <property type="evidence" value="ECO:0007669"/>
    <property type="project" value="UniProtKB-UniRule"/>
</dbReference>
<dbReference type="SUPFAM" id="SSF51621">
    <property type="entry name" value="Phosphoenolpyruvate/pyruvate domain"/>
    <property type="match status" value="1"/>
</dbReference>
<dbReference type="GO" id="GO:0005737">
    <property type="term" value="C:cytoplasm"/>
    <property type="evidence" value="ECO:0007669"/>
    <property type="project" value="UniProtKB-SubCell"/>
</dbReference>
<evidence type="ECO:0000256" key="2">
    <source>
        <dbReference type="ARBA" id="ARBA00008676"/>
    </source>
</evidence>
<comment type="catalytic activity">
    <reaction evidence="8">
        <text>(6R)-5,10-methylene-5,6,7,8-tetrahydrofolate + 3-methyl-2-oxobutanoate + H2O = 2-dehydropantoate + (6S)-5,6,7,8-tetrahydrofolate</text>
        <dbReference type="Rhea" id="RHEA:11824"/>
        <dbReference type="ChEBI" id="CHEBI:11561"/>
        <dbReference type="ChEBI" id="CHEBI:11851"/>
        <dbReference type="ChEBI" id="CHEBI:15377"/>
        <dbReference type="ChEBI" id="CHEBI:15636"/>
        <dbReference type="ChEBI" id="CHEBI:57453"/>
        <dbReference type="EC" id="2.1.2.11"/>
    </reaction>
</comment>
<evidence type="ECO:0000256" key="4">
    <source>
        <dbReference type="ARBA" id="ARBA00022655"/>
    </source>
</evidence>
<protein>
    <recommendedName>
        <fullName evidence="8">3-methyl-2-oxobutanoate hydroxymethyltransferase</fullName>
        <ecNumber evidence="8">2.1.2.11</ecNumber>
    </recommendedName>
    <alternativeName>
        <fullName evidence="8">Ketopantoate hydroxymethyltransferase</fullName>
        <shortName evidence="8">KPHMT</shortName>
    </alternativeName>
</protein>
<dbReference type="Proteomes" id="UP000051213">
    <property type="component" value="Unassembled WGS sequence"/>
</dbReference>
<dbReference type="UniPathway" id="UPA00028">
    <property type="reaction ID" value="UER00003"/>
</dbReference>
<accession>A0A0R2UAP2</accession>
<comment type="caution">
    <text evidence="12">The sequence shown here is derived from an EMBL/GenBank/DDBJ whole genome shotgun (WGS) entry which is preliminary data.</text>
</comment>
<dbReference type="InterPro" id="IPR040442">
    <property type="entry name" value="Pyrv_kinase-like_dom_sf"/>
</dbReference>
<evidence type="ECO:0000256" key="3">
    <source>
        <dbReference type="ARBA" id="ARBA00011424"/>
    </source>
</evidence>
<gene>
    <name evidence="8 12" type="primary">panB</name>
    <name evidence="12" type="ORF">ABS24_00035</name>
</gene>
<dbReference type="AlphaFoldDB" id="A0A0R2UAP2"/>
<dbReference type="InterPro" id="IPR003700">
    <property type="entry name" value="Pantoate_hydroxy_MeTrfase"/>
</dbReference>
<dbReference type="NCBIfam" id="TIGR00222">
    <property type="entry name" value="panB"/>
    <property type="match status" value="1"/>
</dbReference>
<dbReference type="GO" id="GO:0015940">
    <property type="term" value="P:pantothenate biosynthetic process"/>
    <property type="evidence" value="ECO:0007669"/>
    <property type="project" value="UniProtKB-UniRule"/>
</dbReference>
<comment type="pathway">
    <text evidence="1 8">Cofactor biosynthesis; (R)-pantothenate biosynthesis; (R)-pantoate from 3-methyl-2-oxobutanoate: step 1/2.</text>
</comment>
<sequence>MKTISISSLNGMKISGEKFAAITAYDYTFSRLIENSSIEVSLVGDSLGNVIQGRDSTLPVTVDEMAYHTAAVKRGNNRSLLIADMPFMSYSTEVKALDNAAILMQAGAQMVKVEGGEWLADTVYLLSERGIPVCGHLGLTPQSVHKLGGYKVQGKEDEAAAQMIEEAQILEEAGADLIVVECVPSKLGSQLSAALSIPVIGIGAGPDTDGQVLVLHDMLGISQRLPRFTKNFLEGNNSIQEAITAYGDEVRNGTFPSKEHCFK</sequence>
<dbReference type="PANTHER" id="PTHR20881:SF0">
    <property type="entry name" value="3-METHYL-2-OXOBUTANOATE HYDROXYMETHYLTRANSFERASE"/>
    <property type="match status" value="1"/>
</dbReference>
<comment type="function">
    <text evidence="7 8">Catalyzes the reversible reaction in which hydroxymethyl group from 5,10-methylenetetrahydrofolate is transferred onto alpha-ketoisovalerate to form ketopantoate.</text>
</comment>
<evidence type="ECO:0000256" key="10">
    <source>
        <dbReference type="PIRSR" id="PIRSR000388-2"/>
    </source>
</evidence>
<dbReference type="GO" id="GO:0000287">
    <property type="term" value="F:magnesium ion binding"/>
    <property type="evidence" value="ECO:0007669"/>
    <property type="project" value="TreeGrafter"/>
</dbReference>
<evidence type="ECO:0000256" key="7">
    <source>
        <dbReference type="ARBA" id="ARBA00056497"/>
    </source>
</evidence>
<dbReference type="FunFam" id="3.20.20.60:FF:000003">
    <property type="entry name" value="3-methyl-2-oxobutanoate hydroxymethyltransferase"/>
    <property type="match status" value="1"/>
</dbReference>
<dbReference type="CDD" id="cd06557">
    <property type="entry name" value="KPHMT-like"/>
    <property type="match status" value="1"/>
</dbReference>
<comment type="subunit">
    <text evidence="3 8">Homodecamer; pentamer of dimers.</text>
</comment>
<feature type="binding site" evidence="8 11">
    <location>
        <position position="84"/>
    </location>
    <ligand>
        <name>Mg(2+)</name>
        <dbReference type="ChEBI" id="CHEBI:18420"/>
    </ligand>
</feature>
<comment type="subcellular location">
    <subcellularLocation>
        <location evidence="8">Cytoplasm</location>
    </subcellularLocation>
</comment>
<comment type="similarity">
    <text evidence="2 8">Belongs to the PanB family.</text>
</comment>
<keyword evidence="5 8" id="KW-0808">Transferase</keyword>
<feature type="binding site" evidence="8 11">
    <location>
        <position position="45"/>
    </location>
    <ligand>
        <name>Mg(2+)</name>
        <dbReference type="ChEBI" id="CHEBI:18420"/>
    </ligand>
</feature>
<dbReference type="HAMAP" id="MF_00156">
    <property type="entry name" value="PanB"/>
    <property type="match status" value="1"/>
</dbReference>
<proteinExistence type="inferred from homology"/>
<evidence type="ECO:0000313" key="12">
    <source>
        <dbReference type="EMBL" id="KRO94192.1"/>
    </source>
</evidence>
<dbReference type="InterPro" id="IPR015813">
    <property type="entry name" value="Pyrv/PenolPyrv_kinase-like_dom"/>
</dbReference>